<evidence type="ECO:0000259" key="4">
    <source>
        <dbReference type="Pfam" id="PF13490"/>
    </source>
</evidence>
<sequence length="388" mass="44921">MNKCNLVRDLLPLYVDDALSEDSRAFVERHLKACPACAEEAEKLKAPVPEEAALASVQTKKEQKENDRKRKDEPIRKIRRRFLISTIAIALVAAGICGACAYTLSSIGNEIARKESLLRFDGWEETEGIIRTINTDRYPLTIDPSSEEHNETWCDLCGEKTYYEYTATPYQRESLNEEDDFLISFRVPFTMVGKPEGAPFSFNYIHEETGIVYNEPALTFKRNYLNVSEVVTRYSFPRLYRYIEQHPELYDPVQFALFVLNYDYSAIDRKSSDEEIAFANELRRTTSVYELWGLEPDELRRPEKDRDGIPILPSRTVTTIDGKYNGYAIDNGEVLRVMLSVDGELWEFDWTYPYDWVEVPGDWEFFPIESLGGACNSFIYHLTFMHLV</sequence>
<protein>
    <recommendedName>
        <fullName evidence="2">Anti-sigma-W factor RsiW</fullName>
    </recommendedName>
</protein>
<feature type="domain" description="Putative zinc-finger" evidence="4">
    <location>
        <begin position="4"/>
        <end position="38"/>
    </location>
</feature>
<dbReference type="Proteomes" id="UP000824102">
    <property type="component" value="Unassembled WGS sequence"/>
</dbReference>
<dbReference type="Gene3D" id="1.10.10.1320">
    <property type="entry name" value="Anti-sigma factor, zinc-finger domain"/>
    <property type="match status" value="1"/>
</dbReference>
<evidence type="ECO:0000256" key="1">
    <source>
        <dbReference type="ARBA" id="ARBA00024353"/>
    </source>
</evidence>
<keyword evidence="3" id="KW-0472">Membrane</keyword>
<evidence type="ECO:0000313" key="5">
    <source>
        <dbReference type="EMBL" id="HIZ71959.1"/>
    </source>
</evidence>
<gene>
    <name evidence="5" type="ORF">H9964_00075</name>
</gene>
<dbReference type="AlphaFoldDB" id="A0A9D2G2N0"/>
<keyword evidence="3" id="KW-1133">Transmembrane helix</keyword>
<comment type="caution">
    <text evidence="5">The sequence shown here is derived from an EMBL/GenBank/DDBJ whole genome shotgun (WGS) entry which is preliminary data.</text>
</comment>
<comment type="similarity">
    <text evidence="1">Belongs to the zinc-associated anti-sigma factor (ZAS) superfamily. Anti-sigma-W factor family.</text>
</comment>
<accession>A0A9D2G2N0</accession>
<dbReference type="EMBL" id="DXBB01000003">
    <property type="protein sequence ID" value="HIZ71959.1"/>
    <property type="molecule type" value="Genomic_DNA"/>
</dbReference>
<reference evidence="5" key="2">
    <citation type="submission" date="2021-04" db="EMBL/GenBank/DDBJ databases">
        <authorList>
            <person name="Gilroy R."/>
        </authorList>
    </citation>
    <scope>NUCLEOTIDE SEQUENCE</scope>
    <source>
        <strain evidence="5">ChiW7-2402</strain>
    </source>
</reference>
<name>A0A9D2G2N0_9FIRM</name>
<dbReference type="InterPro" id="IPR027383">
    <property type="entry name" value="Znf_put"/>
</dbReference>
<proteinExistence type="inferred from homology"/>
<evidence type="ECO:0000256" key="2">
    <source>
        <dbReference type="ARBA" id="ARBA00024438"/>
    </source>
</evidence>
<evidence type="ECO:0000256" key="3">
    <source>
        <dbReference type="SAM" id="Phobius"/>
    </source>
</evidence>
<keyword evidence="3" id="KW-0812">Transmembrane</keyword>
<organism evidence="5 6">
    <name type="scientific">Candidatus Gallimonas intestinavium</name>
    <dbReference type="NCBI Taxonomy" id="2838603"/>
    <lineage>
        <taxon>Bacteria</taxon>
        <taxon>Bacillati</taxon>
        <taxon>Bacillota</taxon>
        <taxon>Clostridia</taxon>
        <taxon>Candidatus Gallimonas</taxon>
    </lineage>
</organism>
<reference evidence="5" key="1">
    <citation type="journal article" date="2021" name="PeerJ">
        <title>Extensive microbial diversity within the chicken gut microbiome revealed by metagenomics and culture.</title>
        <authorList>
            <person name="Gilroy R."/>
            <person name="Ravi A."/>
            <person name="Getino M."/>
            <person name="Pursley I."/>
            <person name="Horton D.L."/>
            <person name="Alikhan N.F."/>
            <person name="Baker D."/>
            <person name="Gharbi K."/>
            <person name="Hall N."/>
            <person name="Watson M."/>
            <person name="Adriaenssens E.M."/>
            <person name="Foster-Nyarko E."/>
            <person name="Jarju S."/>
            <person name="Secka A."/>
            <person name="Antonio M."/>
            <person name="Oren A."/>
            <person name="Chaudhuri R.R."/>
            <person name="La Ragione R."/>
            <person name="Hildebrand F."/>
            <person name="Pallen M.J."/>
        </authorList>
    </citation>
    <scope>NUCLEOTIDE SEQUENCE</scope>
    <source>
        <strain evidence="5">ChiW7-2402</strain>
    </source>
</reference>
<dbReference type="InterPro" id="IPR041916">
    <property type="entry name" value="Anti_sigma_zinc_sf"/>
</dbReference>
<dbReference type="Pfam" id="PF13490">
    <property type="entry name" value="zf-HC2"/>
    <property type="match status" value="1"/>
</dbReference>
<feature type="transmembrane region" description="Helical" evidence="3">
    <location>
        <begin position="82"/>
        <end position="104"/>
    </location>
</feature>
<evidence type="ECO:0000313" key="6">
    <source>
        <dbReference type="Proteomes" id="UP000824102"/>
    </source>
</evidence>